<dbReference type="EMBL" id="CP049838">
    <property type="protein sequence ID" value="QJT03579.1"/>
    <property type="molecule type" value="Genomic_DNA"/>
</dbReference>
<evidence type="ECO:0008006" key="4">
    <source>
        <dbReference type="Google" id="ProtNLM"/>
    </source>
</evidence>
<evidence type="ECO:0000313" key="2">
    <source>
        <dbReference type="EMBL" id="QJT03579.1"/>
    </source>
</evidence>
<keyword evidence="1" id="KW-0472">Membrane</keyword>
<dbReference type="AlphaFoldDB" id="A0A6M4WTZ3"/>
<keyword evidence="3" id="KW-1185">Reference proteome</keyword>
<evidence type="ECO:0000256" key="1">
    <source>
        <dbReference type="SAM" id="Phobius"/>
    </source>
</evidence>
<protein>
    <recommendedName>
        <fullName evidence="4">Integral membrane protein</fullName>
    </recommendedName>
</protein>
<organism evidence="2 3">
    <name type="scientific">Streptomyces asoensis</name>
    <dbReference type="NCBI Taxonomy" id="249586"/>
    <lineage>
        <taxon>Bacteria</taxon>
        <taxon>Bacillati</taxon>
        <taxon>Actinomycetota</taxon>
        <taxon>Actinomycetes</taxon>
        <taxon>Kitasatosporales</taxon>
        <taxon>Streptomycetaceae</taxon>
        <taxon>Streptomyces</taxon>
    </lineage>
</organism>
<name>A0A6M4WTZ3_9ACTN</name>
<feature type="transmembrane region" description="Helical" evidence="1">
    <location>
        <begin position="153"/>
        <end position="172"/>
    </location>
</feature>
<sequence length="208" mass="22682">MSLAERHVTALMRQITTRNDIELVHPFAELDTFGALVYVAECYGFRYESVRLVGKHRIMHVQLVRDPSTWARQRAAANSAAFPDPGPGRPVPGMYLGSLTPVPEVQAEVDVITALIRHDALGAAANRKQLLAIGWGSAVLFLLMAVLTGKYAVLLPLAVLMPLFMLGSLKVNTNRRAKLAQRLMAAGCTPVRDAAGLERYVRPVPQGS</sequence>
<proteinExistence type="predicted"/>
<gene>
    <name evidence="2" type="ORF">G9272_27570</name>
</gene>
<evidence type="ECO:0000313" key="3">
    <source>
        <dbReference type="Proteomes" id="UP000502665"/>
    </source>
</evidence>
<reference evidence="2" key="1">
    <citation type="submission" date="2020-03" db="EMBL/GenBank/DDBJ databases">
        <title>Molecular networking-based the target discovery of potent antiproliferative macrolactams: 5/6/7/16 polycyclic ansamycins and glycosylated trienomycin from Streptomyces cacaoi subsp. asoensis.</title>
        <authorList>
            <person name="Liu L.-L."/>
        </authorList>
    </citation>
    <scope>NUCLEOTIDE SEQUENCE [LARGE SCALE GENOMIC DNA]</scope>
    <source>
        <strain evidence="2">H2S5</strain>
    </source>
</reference>
<keyword evidence="1" id="KW-0812">Transmembrane</keyword>
<dbReference type="Proteomes" id="UP000502665">
    <property type="component" value="Chromosome"/>
</dbReference>
<keyword evidence="1" id="KW-1133">Transmembrane helix</keyword>
<feature type="transmembrane region" description="Helical" evidence="1">
    <location>
        <begin position="130"/>
        <end position="147"/>
    </location>
</feature>
<accession>A0A6M4WTZ3</accession>
<dbReference type="RefSeq" id="WP_171398986.1">
    <property type="nucleotide sequence ID" value="NZ_CP049838.1"/>
</dbReference>